<name>A0AAD9N9N9_9ANNE</name>
<organism evidence="2 3">
    <name type="scientific">Paralvinella palmiformis</name>
    <dbReference type="NCBI Taxonomy" id="53620"/>
    <lineage>
        <taxon>Eukaryota</taxon>
        <taxon>Metazoa</taxon>
        <taxon>Spiralia</taxon>
        <taxon>Lophotrochozoa</taxon>
        <taxon>Annelida</taxon>
        <taxon>Polychaeta</taxon>
        <taxon>Sedentaria</taxon>
        <taxon>Canalipalpata</taxon>
        <taxon>Terebellida</taxon>
        <taxon>Terebelliformia</taxon>
        <taxon>Alvinellidae</taxon>
        <taxon>Paralvinella</taxon>
    </lineage>
</organism>
<dbReference type="PANTHER" id="PTHR14753:SF3">
    <property type="entry name" value="F-BOX ONLY PROTEIN 38"/>
    <property type="match status" value="1"/>
</dbReference>
<proteinExistence type="predicted"/>
<dbReference type="PANTHER" id="PTHR14753">
    <property type="entry name" value="F-BOX ONLY PROTEIN 38"/>
    <property type="match status" value="1"/>
</dbReference>
<dbReference type="InterPro" id="IPR036047">
    <property type="entry name" value="F-box-like_dom_sf"/>
</dbReference>
<feature type="region of interest" description="Disordered" evidence="1">
    <location>
        <begin position="49"/>
        <end position="68"/>
    </location>
</feature>
<dbReference type="Gene3D" id="3.80.10.10">
    <property type="entry name" value="Ribonuclease Inhibitor"/>
    <property type="match status" value="1"/>
</dbReference>
<sequence>MTRKRRSSSAKTMASKRRRGQRSTAPSSSSSMDDASEWCKTARTTSLQLELSTSSNNQRADGTDKPTSTRDYFSNLSLEMICQILDYLPVWDVVKMECQCHHLQEAVNLHLQLVTDIDFTEGVIHGWMPSRFTDCTLKHFLKRCPEVKNINARLPRDKPYNREFQYSIRDVTKAWTTVTGEAEASQPLQKDHCWSQIHLVYIYGLHMEKVNRRRQRGCDSLSVPGMIDALQQCENLMGVETSNIFLLEAVLTYLPYVEVMGTFKNRDATFPIPPQNSISLVHGARLTSLHLSGVELRDLPPMYFLKQLHLKWVRFTDPNPFRDFEMPRLRSFIMNNCAGPQSALKYLPLMTGLATATGLKRLELVRVPFLGGLIYHVVEDSWRVSGFRNLAKFKIGACKHVQEADLGYLMIASKNKLEELYIQPSLTRDNFFYSLIHADVDFAKLHTLHLGYVDDFPEPGKWTQEELVANGLADYAENPAFVTDFGMKCAADVFIQLTQLKLYNCPQVYNPTSWITGGNPGLFSHLTDLHLRRCHAVKLSDCCTFITMLPNLEHLYMENMFKEPPKGCSRVGLSAGLGVSSALAGGGHSADNQNLLNPLANQHVSMQQAANNNQPANVSANQESDSEDDQRVDCEGAFDVQDDDMEAGDNAEDSEHLADNPAPLNPSANQCVYKQREASCVHSDDVQLEGDHRATQTLKQPASGQEQSSALGGTESSGSHSGLDKPDKLINSASKSGESGRDDDNNDVGTIDEMSGHSQARHQMSTAQEQHVELDGYVWNCVEGPSDLDQGLDGGTINYESGVTNNSSDSDEMFVGERSLDDSHVDKESGSEQNADLGNDVDVMFGPCEQSSSKRITHNEASHSSVGGQSSKGKLLKNRSIACYPKGRSRWGVEKSAKSSGESSSGDVKNGPDQPIDGPLDDGVITSSQQAVCITDVNKGNEIGDPYHNNSHPEENQQGKIMNQYHQHCSSFDKPNSSVDLDPQVDIKDRCHPSSAKNVGQKPDLDETALNVHKGPNLGSHSGKQFDPPEKKLPQGSPRPGPDKLLQGSSKSGDCKLPQVSPKSDQDELARGSRKSGQDKLPQVSPKSDQNKSPQGSLKSDRGELSQDSLKSGQDKFSTQDQQIEDDYPQVFVVKSNSLLSLNLHYVGITDIIITDCRKLSSLTVSGCRVLKNVNIDKAPLLAQSSFVQCPKIRYEDVVDEICQLPPEEHRIIYLRPVGKYDGAKLEQQLLSTKTYRYHICLLHDHSPDPEQTLYNRIRVTSWPDVITSVNCDLIRVHKHPEVTELAEVISNQYPWRQGVYRMQGTSDNGSEWDLICDVPWIETLASDEDRINQSWIYSDNRKVGVYSPSGKGHCCLTSAEKRLQDKIEEIRQLKRPLYLHPVIIYVNLCDLNGIVPDKYA</sequence>
<dbReference type="InterPro" id="IPR032675">
    <property type="entry name" value="LRR_dom_sf"/>
</dbReference>
<feature type="compositionally biased region" description="Basic and acidic residues" evidence="1">
    <location>
        <begin position="818"/>
        <end position="830"/>
    </location>
</feature>
<feature type="compositionally biased region" description="Polar residues" evidence="1">
    <location>
        <begin position="696"/>
        <end position="720"/>
    </location>
</feature>
<feature type="compositionally biased region" description="Polar residues" evidence="1">
    <location>
        <begin position="1085"/>
        <end position="1098"/>
    </location>
</feature>
<feature type="region of interest" description="Disordered" evidence="1">
    <location>
        <begin position="1"/>
        <end position="38"/>
    </location>
</feature>
<feature type="compositionally biased region" description="Polar residues" evidence="1">
    <location>
        <begin position="1106"/>
        <end position="1122"/>
    </location>
</feature>
<dbReference type="InterPro" id="IPR042354">
    <property type="entry name" value="FBX38"/>
</dbReference>
<dbReference type="GO" id="GO:0070936">
    <property type="term" value="P:protein K48-linked ubiquitination"/>
    <property type="evidence" value="ECO:0007669"/>
    <property type="project" value="TreeGrafter"/>
</dbReference>
<dbReference type="GO" id="GO:0005634">
    <property type="term" value="C:nucleus"/>
    <property type="evidence" value="ECO:0007669"/>
    <property type="project" value="TreeGrafter"/>
</dbReference>
<feature type="compositionally biased region" description="Polar residues" evidence="1">
    <location>
        <begin position="798"/>
        <end position="808"/>
    </location>
</feature>
<dbReference type="SUPFAM" id="SSF52047">
    <property type="entry name" value="RNI-like"/>
    <property type="match status" value="1"/>
</dbReference>
<evidence type="ECO:0000313" key="2">
    <source>
        <dbReference type="EMBL" id="KAK2159234.1"/>
    </source>
</evidence>
<feature type="region of interest" description="Disordered" evidence="1">
    <location>
        <begin position="611"/>
        <end position="668"/>
    </location>
</feature>
<dbReference type="CDD" id="cd22107">
    <property type="entry name" value="F-box_FBXO38"/>
    <property type="match status" value="1"/>
</dbReference>
<dbReference type="SUPFAM" id="SSF81383">
    <property type="entry name" value="F-box domain"/>
    <property type="match status" value="1"/>
</dbReference>
<evidence type="ECO:0008006" key="4">
    <source>
        <dbReference type="Google" id="ProtNLM"/>
    </source>
</evidence>
<comment type="caution">
    <text evidence="2">The sequence shown here is derived from an EMBL/GenBank/DDBJ whole genome shotgun (WGS) entry which is preliminary data.</text>
</comment>
<feature type="region of interest" description="Disordered" evidence="1">
    <location>
        <begin position="696"/>
        <end position="769"/>
    </location>
</feature>
<evidence type="ECO:0000256" key="1">
    <source>
        <dbReference type="SAM" id="MobiDB-lite"/>
    </source>
</evidence>
<accession>A0AAD9N9N9</accession>
<feature type="compositionally biased region" description="Polar residues" evidence="1">
    <location>
        <begin position="862"/>
        <end position="872"/>
    </location>
</feature>
<feature type="compositionally biased region" description="Low complexity" evidence="1">
    <location>
        <begin position="611"/>
        <end position="622"/>
    </location>
</feature>
<feature type="compositionally biased region" description="Polar residues" evidence="1">
    <location>
        <begin position="958"/>
        <end position="979"/>
    </location>
</feature>
<feature type="compositionally biased region" description="Polar residues" evidence="1">
    <location>
        <begin position="756"/>
        <end position="769"/>
    </location>
</feature>
<feature type="compositionally biased region" description="Low complexity" evidence="1">
    <location>
        <begin position="23"/>
        <end position="33"/>
    </location>
</feature>
<dbReference type="EMBL" id="JAODUP010000156">
    <property type="protein sequence ID" value="KAK2159234.1"/>
    <property type="molecule type" value="Genomic_DNA"/>
</dbReference>
<dbReference type="GO" id="GO:0005737">
    <property type="term" value="C:cytoplasm"/>
    <property type="evidence" value="ECO:0007669"/>
    <property type="project" value="TreeGrafter"/>
</dbReference>
<keyword evidence="3" id="KW-1185">Reference proteome</keyword>
<feature type="compositionally biased region" description="Basic residues" evidence="1">
    <location>
        <begin position="1"/>
        <end position="21"/>
    </location>
</feature>
<feature type="compositionally biased region" description="Acidic residues" evidence="1">
    <location>
        <begin position="640"/>
        <end position="652"/>
    </location>
</feature>
<gene>
    <name evidence="2" type="ORF">LSH36_156g10035</name>
</gene>
<dbReference type="GO" id="GO:0031146">
    <property type="term" value="P:SCF-dependent proteasomal ubiquitin-dependent protein catabolic process"/>
    <property type="evidence" value="ECO:0007669"/>
    <property type="project" value="InterPro"/>
</dbReference>
<feature type="region of interest" description="Disordered" evidence="1">
    <location>
        <begin position="783"/>
        <end position="1122"/>
    </location>
</feature>
<reference evidence="2" key="1">
    <citation type="journal article" date="2023" name="Mol. Biol. Evol.">
        <title>Third-Generation Sequencing Reveals the Adaptive Role of the Epigenome in Three Deep-Sea Polychaetes.</title>
        <authorList>
            <person name="Perez M."/>
            <person name="Aroh O."/>
            <person name="Sun Y."/>
            <person name="Lan Y."/>
            <person name="Juniper S.K."/>
            <person name="Young C.R."/>
            <person name="Angers B."/>
            <person name="Qian P.Y."/>
        </authorList>
    </citation>
    <scope>NUCLEOTIDE SEQUENCE</scope>
    <source>
        <strain evidence="2">P08H-3</strain>
    </source>
</reference>
<protein>
    <recommendedName>
        <fullName evidence="4">F-box domain-containing protein</fullName>
    </recommendedName>
</protein>
<dbReference type="Proteomes" id="UP001208570">
    <property type="component" value="Unassembled WGS sequence"/>
</dbReference>
<evidence type="ECO:0000313" key="3">
    <source>
        <dbReference type="Proteomes" id="UP001208570"/>
    </source>
</evidence>